<accession>A0A1G5NYL7</accession>
<dbReference type="PANTHER" id="PTHR43574">
    <property type="entry name" value="EPIMERASE-RELATED"/>
    <property type="match status" value="1"/>
</dbReference>
<dbReference type="InterPro" id="IPR036291">
    <property type="entry name" value="NAD(P)-bd_dom_sf"/>
</dbReference>
<dbReference type="Gene3D" id="3.40.50.720">
    <property type="entry name" value="NAD(P)-binding Rossmann-like Domain"/>
    <property type="match status" value="1"/>
</dbReference>
<dbReference type="SUPFAM" id="SSF51735">
    <property type="entry name" value="NAD(P)-binding Rossmann-fold domains"/>
    <property type="match status" value="1"/>
</dbReference>
<name>A0A1G5NYL7_AFIMA</name>
<dbReference type="CDD" id="cd05266">
    <property type="entry name" value="SDR_a4"/>
    <property type="match status" value="1"/>
</dbReference>
<evidence type="ECO:0000313" key="4">
    <source>
        <dbReference type="Proteomes" id="UP000199347"/>
    </source>
</evidence>
<evidence type="ECO:0000313" key="3">
    <source>
        <dbReference type="EMBL" id="SCZ42436.1"/>
    </source>
</evidence>
<dbReference type="Pfam" id="PF01370">
    <property type="entry name" value="Epimerase"/>
    <property type="match status" value="1"/>
</dbReference>
<organism evidence="3 4">
    <name type="scientific">Afifella marina DSM 2698</name>
    <dbReference type="NCBI Taxonomy" id="1120955"/>
    <lineage>
        <taxon>Bacteria</taxon>
        <taxon>Pseudomonadati</taxon>
        <taxon>Pseudomonadota</taxon>
        <taxon>Alphaproteobacteria</taxon>
        <taxon>Hyphomicrobiales</taxon>
        <taxon>Afifellaceae</taxon>
        <taxon>Afifella</taxon>
    </lineage>
</organism>
<evidence type="ECO:0000256" key="1">
    <source>
        <dbReference type="ARBA" id="ARBA00023027"/>
    </source>
</evidence>
<proteinExistence type="predicted"/>
<feature type="domain" description="NAD-dependent epimerase/dehydratase" evidence="2">
    <location>
        <begin position="90"/>
        <end position="164"/>
    </location>
</feature>
<sequence>MDLFCFGLGYSARFTMDALQPESVWGTTRSAEGLHAMAALGAMPLLFDGTAGASYNGAVSDALAEATHVLVSVAPDETGDPVLNVFGDTLSEAGPDSICYLSTVGVYGDHDGGWVDETSECRPVSTRSKQRVEAENAWLSFSETTGIPVSIVRLSGIYGPGRGPFEKIRRGTSRRIIKDGQVFNRIHGEDIGQIAAAALRQNASGLFNGTDDEPAAPQDVITYAAELLGVEPPEEIRFEAADMSPMARTFYGENKRVKNDKIKRELGVTLAYPTYREGLKAILAAENG</sequence>
<keyword evidence="1" id="KW-0520">NAD</keyword>
<dbReference type="InterPro" id="IPR001509">
    <property type="entry name" value="Epimerase_deHydtase"/>
</dbReference>
<evidence type="ECO:0000259" key="2">
    <source>
        <dbReference type="Pfam" id="PF01370"/>
    </source>
</evidence>
<protein>
    <submittedName>
        <fullName evidence="3">Nucleoside-diphosphate-sugar epimerase</fullName>
    </submittedName>
</protein>
<dbReference type="RefSeq" id="WP_092814748.1">
    <property type="nucleotide sequence ID" value="NZ_FMVW01000007.1"/>
</dbReference>
<gene>
    <name evidence="3" type="ORF">SAMN03080610_02919</name>
</gene>
<dbReference type="STRING" id="1120955.SAMN03080610_02919"/>
<dbReference type="EMBL" id="FMVW01000007">
    <property type="protein sequence ID" value="SCZ42436.1"/>
    <property type="molecule type" value="Genomic_DNA"/>
</dbReference>
<keyword evidence="4" id="KW-1185">Reference proteome</keyword>
<dbReference type="Proteomes" id="UP000199347">
    <property type="component" value="Unassembled WGS sequence"/>
</dbReference>
<dbReference type="OrthoDB" id="9808276at2"/>
<dbReference type="AlphaFoldDB" id="A0A1G5NYL7"/>
<reference evidence="3 4" key="1">
    <citation type="submission" date="2016-10" db="EMBL/GenBank/DDBJ databases">
        <authorList>
            <person name="de Groot N.N."/>
        </authorList>
    </citation>
    <scope>NUCLEOTIDE SEQUENCE [LARGE SCALE GENOMIC DNA]</scope>
    <source>
        <strain evidence="3 4">DSM 2698</strain>
    </source>
</reference>